<dbReference type="EMBL" id="PFSF01000056">
    <property type="protein sequence ID" value="PJC27991.1"/>
    <property type="molecule type" value="Genomic_DNA"/>
</dbReference>
<evidence type="ECO:0000313" key="2">
    <source>
        <dbReference type="EMBL" id="PJC27991.1"/>
    </source>
</evidence>
<evidence type="ECO:0000259" key="1">
    <source>
        <dbReference type="PROSITE" id="PS51782"/>
    </source>
</evidence>
<dbReference type="AlphaFoldDB" id="A0A2M8ES84"/>
<sequence>MILGALVIVVVGVLIFNYFRGVGKPKPEVAPTPTGELKLVEEEGKLVPEGLPTTYKVQKGDHLWKIAEKFYGSGYNWVDISKENNLVTPNLLFVDQELNLPKVEVRQPTKLAVSFGPTISGDQYTVVKGDHLWGIAVRAYGDGYKWVEIARENNLVNPNLIHPGNVLSLPR</sequence>
<dbReference type="CDD" id="cd00118">
    <property type="entry name" value="LysM"/>
    <property type="match status" value="2"/>
</dbReference>
<organism evidence="2 3">
    <name type="scientific">Candidatus Shapirobacteria bacterium CG_4_9_14_0_2_um_filter_39_11</name>
    <dbReference type="NCBI Taxonomy" id="1974478"/>
    <lineage>
        <taxon>Bacteria</taxon>
        <taxon>Candidatus Shapironibacteriota</taxon>
    </lineage>
</organism>
<dbReference type="PANTHER" id="PTHR34700">
    <property type="entry name" value="POTASSIUM BINDING PROTEIN KBP"/>
    <property type="match status" value="1"/>
</dbReference>
<evidence type="ECO:0000313" key="3">
    <source>
        <dbReference type="Proteomes" id="UP000229816"/>
    </source>
</evidence>
<proteinExistence type="predicted"/>
<dbReference type="PANTHER" id="PTHR34700:SF4">
    <property type="entry name" value="PHAGE-LIKE ELEMENT PBSX PROTEIN XKDP"/>
    <property type="match status" value="1"/>
</dbReference>
<dbReference type="SUPFAM" id="SSF54106">
    <property type="entry name" value="LysM domain"/>
    <property type="match status" value="2"/>
</dbReference>
<feature type="domain" description="LysM" evidence="1">
    <location>
        <begin position="53"/>
        <end position="100"/>
    </location>
</feature>
<reference evidence="3" key="1">
    <citation type="submission" date="2017-09" db="EMBL/GenBank/DDBJ databases">
        <title>Depth-based differentiation of microbial function through sediment-hosted aquifers and enrichment of novel symbionts in the deep terrestrial subsurface.</title>
        <authorList>
            <person name="Probst A.J."/>
            <person name="Ladd B."/>
            <person name="Jarett J.K."/>
            <person name="Geller-Mcgrath D.E."/>
            <person name="Sieber C.M.K."/>
            <person name="Emerson J.B."/>
            <person name="Anantharaman K."/>
            <person name="Thomas B.C."/>
            <person name="Malmstrom R."/>
            <person name="Stieglmeier M."/>
            <person name="Klingl A."/>
            <person name="Woyke T."/>
            <person name="Ryan C.M."/>
            <person name="Banfield J.F."/>
        </authorList>
    </citation>
    <scope>NUCLEOTIDE SEQUENCE [LARGE SCALE GENOMIC DNA]</scope>
</reference>
<dbReference type="InterPro" id="IPR036779">
    <property type="entry name" value="LysM_dom_sf"/>
</dbReference>
<protein>
    <recommendedName>
        <fullName evidence="1">LysM domain-containing protein</fullName>
    </recommendedName>
</protein>
<comment type="caution">
    <text evidence="2">The sequence shown here is derived from an EMBL/GenBank/DDBJ whole genome shotgun (WGS) entry which is preliminary data.</text>
</comment>
<dbReference type="Pfam" id="PF01476">
    <property type="entry name" value="LysM"/>
    <property type="match status" value="2"/>
</dbReference>
<dbReference type="InterPro" id="IPR018392">
    <property type="entry name" value="LysM"/>
</dbReference>
<dbReference type="Proteomes" id="UP000229816">
    <property type="component" value="Unassembled WGS sequence"/>
</dbReference>
<name>A0A2M8ES84_9BACT</name>
<dbReference type="PROSITE" id="PS51782">
    <property type="entry name" value="LYSM"/>
    <property type="match status" value="2"/>
</dbReference>
<dbReference type="SMART" id="SM00257">
    <property type="entry name" value="LysM"/>
    <property type="match status" value="2"/>
</dbReference>
<accession>A0A2M8ES84</accession>
<dbReference type="InterPro" id="IPR052196">
    <property type="entry name" value="Bact_Kbp"/>
</dbReference>
<dbReference type="Gene3D" id="3.10.350.10">
    <property type="entry name" value="LysM domain"/>
    <property type="match status" value="2"/>
</dbReference>
<gene>
    <name evidence="2" type="ORF">CO054_02575</name>
</gene>
<feature type="domain" description="LysM" evidence="1">
    <location>
        <begin position="122"/>
        <end position="169"/>
    </location>
</feature>